<evidence type="ECO:0000313" key="9">
    <source>
        <dbReference type="EMBL" id="RTE09616.1"/>
    </source>
</evidence>
<feature type="domain" description="RsgI N-terminal anti-sigma" evidence="8">
    <location>
        <begin position="12"/>
        <end position="60"/>
    </location>
</feature>
<feature type="compositionally biased region" description="Basic and acidic residues" evidence="6">
    <location>
        <begin position="343"/>
        <end position="359"/>
    </location>
</feature>
<evidence type="ECO:0000259" key="8">
    <source>
        <dbReference type="PROSITE" id="PS51849"/>
    </source>
</evidence>
<evidence type="ECO:0000313" key="10">
    <source>
        <dbReference type="Proteomes" id="UP000276128"/>
    </source>
</evidence>
<accession>A0A430JF23</accession>
<protein>
    <submittedName>
        <fullName evidence="9">Anti-sigma factor domain-containing protein</fullName>
    </submittedName>
</protein>
<dbReference type="Proteomes" id="UP000276128">
    <property type="component" value="Unassembled WGS sequence"/>
</dbReference>
<dbReference type="OrthoDB" id="9800626at2"/>
<evidence type="ECO:0000256" key="2">
    <source>
        <dbReference type="ARBA" id="ARBA00022475"/>
    </source>
</evidence>
<evidence type="ECO:0000256" key="3">
    <source>
        <dbReference type="ARBA" id="ARBA00022692"/>
    </source>
</evidence>
<sequence>MRKLEKGRTSMNKGIVMELGEHSIIVMNPQGRFDKIPRGTRSCEVGEEIIYTPAKRRLRIPQTAIVSGMVAAIVVCFVLVSTLTGGVASGTVAAYVTIDINPSVEIGIDKNEVVVDLHGLNSDGDQLIQGVTYKGKSLTIVTSDILDKAEQGALGKGEGDIVISSTVVNEKAKVSDEEIATKLKAQVAKHIETSHPDQVSNYEVTAFAAPQAIREQAQASGVSAGKYAIYLNAVDSGVDVSLDDLKSTSIHQLAKENSGIASIVKPEKPIDKSSLQRLLDDEKSGKLSEKMRETQEKRVATGSTPGKNDSQNGKGNGGNAQGKASVKPLPTLGNKWNEPTFGKGREGDSRNNRGNDNDRNNNGNSSKDNGKDNGKDNNNRGGNVGDDRNDNRFGSAGNDDRGGRGRAEETKKPSSTKAPTPT</sequence>
<name>A0A430JF23_9BACL</name>
<feature type="transmembrane region" description="Helical" evidence="7">
    <location>
        <begin position="64"/>
        <end position="88"/>
    </location>
</feature>
<evidence type="ECO:0000256" key="5">
    <source>
        <dbReference type="ARBA" id="ARBA00023136"/>
    </source>
</evidence>
<feature type="region of interest" description="Disordered" evidence="6">
    <location>
        <begin position="266"/>
        <end position="422"/>
    </location>
</feature>
<comment type="caution">
    <text evidence="9">The sequence shown here is derived from an EMBL/GenBank/DDBJ whole genome shotgun (WGS) entry which is preliminary data.</text>
</comment>
<feature type="compositionally biased region" description="Polar residues" evidence="6">
    <location>
        <begin position="301"/>
        <end position="310"/>
    </location>
</feature>
<keyword evidence="2" id="KW-1003">Cell membrane</keyword>
<feature type="non-terminal residue" evidence="9">
    <location>
        <position position="422"/>
    </location>
</feature>
<feature type="compositionally biased region" description="Polar residues" evidence="6">
    <location>
        <begin position="413"/>
        <end position="422"/>
    </location>
</feature>
<organism evidence="9 10">
    <name type="scientific">Paenibacillus whitsoniae</name>
    <dbReference type="NCBI Taxonomy" id="2496558"/>
    <lineage>
        <taxon>Bacteria</taxon>
        <taxon>Bacillati</taxon>
        <taxon>Bacillota</taxon>
        <taxon>Bacilli</taxon>
        <taxon>Bacillales</taxon>
        <taxon>Paenibacillaceae</taxon>
        <taxon>Paenibacillus</taxon>
    </lineage>
</organism>
<dbReference type="AlphaFoldDB" id="A0A430JF23"/>
<keyword evidence="5 7" id="KW-0472">Membrane</keyword>
<evidence type="ECO:0000256" key="7">
    <source>
        <dbReference type="SAM" id="Phobius"/>
    </source>
</evidence>
<keyword evidence="10" id="KW-1185">Reference proteome</keyword>
<dbReference type="InterPro" id="IPR055431">
    <property type="entry name" value="RsgI_M"/>
</dbReference>
<proteinExistence type="predicted"/>
<feature type="compositionally biased region" description="Basic and acidic residues" evidence="6">
    <location>
        <begin position="278"/>
        <end position="299"/>
    </location>
</feature>
<dbReference type="EMBL" id="RXHU01000029">
    <property type="protein sequence ID" value="RTE09616.1"/>
    <property type="molecule type" value="Genomic_DNA"/>
</dbReference>
<evidence type="ECO:0000256" key="1">
    <source>
        <dbReference type="ARBA" id="ARBA00004162"/>
    </source>
</evidence>
<evidence type="ECO:0000256" key="6">
    <source>
        <dbReference type="SAM" id="MobiDB-lite"/>
    </source>
</evidence>
<gene>
    <name evidence="9" type="ORF">EJQ19_11485</name>
</gene>
<reference evidence="9 10" key="1">
    <citation type="submission" date="2018-12" db="EMBL/GenBank/DDBJ databases">
        <title>Bacillus ochoae sp. nov., Paenibacillus whitsoniae sp. nov., Paenibacillus spiritus sp. nov. Isolated from the Mars Exploration Rover during spacecraft assembly.</title>
        <authorList>
            <person name="Seuylemezian A."/>
            <person name="Vaishampayan P."/>
        </authorList>
    </citation>
    <scope>NUCLEOTIDE SEQUENCE [LARGE SCALE GENOMIC DNA]</scope>
    <source>
        <strain evidence="9 10">MER 54</strain>
    </source>
</reference>
<comment type="subcellular location">
    <subcellularLocation>
        <location evidence="1">Cell membrane</location>
        <topology evidence="1">Single-pass membrane protein</topology>
    </subcellularLocation>
</comment>
<dbReference type="PROSITE" id="PS51849">
    <property type="entry name" value="RSGI_N"/>
    <property type="match status" value="1"/>
</dbReference>
<dbReference type="InterPro" id="IPR024449">
    <property type="entry name" value="Anti-sigma_RsgI_N"/>
</dbReference>
<keyword evidence="4 7" id="KW-1133">Transmembrane helix</keyword>
<feature type="compositionally biased region" description="Basic and acidic residues" evidence="6">
    <location>
        <begin position="398"/>
        <end position="412"/>
    </location>
</feature>
<dbReference type="Pfam" id="PF12791">
    <property type="entry name" value="RsgI_N"/>
    <property type="match status" value="1"/>
</dbReference>
<dbReference type="Pfam" id="PF23750">
    <property type="entry name" value="RsgI_M"/>
    <property type="match status" value="1"/>
</dbReference>
<keyword evidence="3 7" id="KW-0812">Transmembrane</keyword>
<evidence type="ECO:0000256" key="4">
    <source>
        <dbReference type="ARBA" id="ARBA00022989"/>
    </source>
</evidence>
<dbReference type="GO" id="GO:0005886">
    <property type="term" value="C:plasma membrane"/>
    <property type="evidence" value="ECO:0007669"/>
    <property type="project" value="UniProtKB-SubCell"/>
</dbReference>
<feature type="compositionally biased region" description="Basic and acidic residues" evidence="6">
    <location>
        <begin position="368"/>
        <end position="378"/>
    </location>
</feature>